<gene>
    <name evidence="1" type="ordered locus">THA_968</name>
</gene>
<dbReference type="RefSeq" id="WP_004100932.1">
    <property type="nucleotide sequence ID" value="NC_011653.1"/>
</dbReference>
<evidence type="ECO:0000313" key="2">
    <source>
        <dbReference type="Proteomes" id="UP000002453"/>
    </source>
</evidence>
<keyword evidence="2" id="KW-1185">Reference proteome</keyword>
<dbReference type="InterPro" id="IPR011042">
    <property type="entry name" value="6-blade_b-propeller_TolB-like"/>
</dbReference>
<accession>B7IH63</accession>
<dbReference type="STRING" id="484019.THA_968"/>
<proteinExistence type="predicted"/>
<dbReference type="OrthoDB" id="45894at2"/>
<organism evidence="1 2">
    <name type="scientific">Thermosipho africanus (strain TCF52B)</name>
    <dbReference type="NCBI Taxonomy" id="484019"/>
    <lineage>
        <taxon>Bacteria</taxon>
        <taxon>Thermotogati</taxon>
        <taxon>Thermotogota</taxon>
        <taxon>Thermotogae</taxon>
        <taxon>Thermotogales</taxon>
        <taxon>Fervidobacteriaceae</taxon>
        <taxon>Thermosipho</taxon>
    </lineage>
</organism>
<dbReference type="EMBL" id="CP001185">
    <property type="protein sequence ID" value="ACJ75427.1"/>
    <property type="molecule type" value="Genomic_DNA"/>
</dbReference>
<reference evidence="1 2" key="1">
    <citation type="journal article" date="2009" name="J. Bacteriol.">
        <title>The genome of Thermosipho africanus TCF52B: lateral genetic connections to the Firmicutes and Archaea.</title>
        <authorList>
            <person name="Nesboe C.L."/>
            <person name="Bapteste E."/>
            <person name="Curtis B."/>
            <person name="Dahle H."/>
            <person name="Lopez P."/>
            <person name="Macleod D."/>
            <person name="Dlutek M."/>
            <person name="Bowman S."/>
            <person name="Zhaxybayeva O."/>
            <person name="Birkeland N.-K."/>
            <person name="Doolittle W.F."/>
        </authorList>
    </citation>
    <scope>NUCLEOTIDE SEQUENCE [LARGE SCALE GENOMIC DNA]</scope>
    <source>
        <strain evidence="1 2">TCF52B</strain>
    </source>
</reference>
<evidence type="ECO:0000313" key="1">
    <source>
        <dbReference type="EMBL" id="ACJ75427.1"/>
    </source>
</evidence>
<name>B7IH63_THEAB</name>
<dbReference type="HOGENOM" id="CLU_1137588_0_0_0"/>
<dbReference type="Proteomes" id="UP000002453">
    <property type="component" value="Chromosome"/>
</dbReference>
<dbReference type="SUPFAM" id="SSF101898">
    <property type="entry name" value="NHL repeat"/>
    <property type="match status" value="1"/>
</dbReference>
<sequence length="247" mass="28349">MKIILSLIFSIWGLFAPESVVVDNSGGYFISNMGKLYVKDGNVLYQSKEKNEYILSLVDPRGLYLSGKDLWIVDFDRLIKYDLSSKTYKSYFATFPRYLNDVTMYEGKVYVTDTYGNSVYILENDKLNVVFNILRPNGITTDGKYLYVISFENPAVVYKCSKEGVVESFTLSDVKGGDGIFFADDLFFVSGYNSKNVVVYDKDWNKLLEKKGFSSPSDLYYKDGYLYVPDMKDGKIYVFQVKKEKSK</sequence>
<dbReference type="AlphaFoldDB" id="B7IH63"/>
<protein>
    <submittedName>
        <fullName evidence="1">Uncharacterized protein</fullName>
    </submittedName>
</protein>
<dbReference type="Gene3D" id="2.120.10.30">
    <property type="entry name" value="TolB, C-terminal domain"/>
    <property type="match status" value="2"/>
</dbReference>
<dbReference type="KEGG" id="taf:THA_968"/>
<dbReference type="eggNOG" id="COG3391">
    <property type="taxonomic scope" value="Bacteria"/>
</dbReference>